<dbReference type="AlphaFoldDB" id="A0AAV6TKF0"/>
<name>A0AAV6TKF0_9ARAC</name>
<dbReference type="Pfam" id="PF03109">
    <property type="entry name" value="ABC1"/>
    <property type="match status" value="1"/>
</dbReference>
<dbReference type="SUPFAM" id="SSF56112">
    <property type="entry name" value="Protein kinase-like (PK-like)"/>
    <property type="match status" value="1"/>
</dbReference>
<protein>
    <recommendedName>
        <fullName evidence="2">ABC1 atypical kinase-like domain-containing protein</fullName>
    </recommendedName>
</protein>
<sequence length="149" mass="16740">MRGAALKLGQMLSLQDTAMISPQLAAVLERVRQSADFMPASQMESVLEDELGPDWRDKMSEFNPKPFAAASIGQVHEAKLLDGTNVALKIQYPGVAKSIENDISYITKMVKFWDFVPKGMFLENVMAVAKRELRREVDYINEAKSGKRF</sequence>
<proteinExistence type="inferred from homology"/>
<dbReference type="InterPro" id="IPR011009">
    <property type="entry name" value="Kinase-like_dom_sf"/>
</dbReference>
<dbReference type="GO" id="GO:0006744">
    <property type="term" value="P:ubiquinone biosynthetic process"/>
    <property type="evidence" value="ECO:0007669"/>
    <property type="project" value="TreeGrafter"/>
</dbReference>
<dbReference type="InterPro" id="IPR051409">
    <property type="entry name" value="Atypical_kinase_ADCK"/>
</dbReference>
<reference evidence="3 4" key="1">
    <citation type="journal article" date="2022" name="Nat. Ecol. Evol.">
        <title>A masculinizing supergene underlies an exaggerated male reproductive morph in a spider.</title>
        <authorList>
            <person name="Hendrickx F."/>
            <person name="De Corte Z."/>
            <person name="Sonet G."/>
            <person name="Van Belleghem S.M."/>
            <person name="Kostlbacher S."/>
            <person name="Vangestel C."/>
        </authorList>
    </citation>
    <scope>NUCLEOTIDE SEQUENCE [LARGE SCALE GENOMIC DNA]</scope>
    <source>
        <strain evidence="3">W744_W776</strain>
    </source>
</reference>
<keyword evidence="4" id="KW-1185">Reference proteome</keyword>
<dbReference type="Proteomes" id="UP000827092">
    <property type="component" value="Unassembled WGS sequence"/>
</dbReference>
<evidence type="ECO:0000313" key="4">
    <source>
        <dbReference type="Proteomes" id="UP000827092"/>
    </source>
</evidence>
<accession>A0AAV6TKF0</accession>
<comment type="caution">
    <text evidence="3">The sequence shown here is derived from an EMBL/GenBank/DDBJ whole genome shotgun (WGS) entry which is preliminary data.</text>
</comment>
<dbReference type="PANTHER" id="PTHR43851">
    <property type="match status" value="1"/>
</dbReference>
<evidence type="ECO:0000313" key="3">
    <source>
        <dbReference type="EMBL" id="KAG8172324.1"/>
    </source>
</evidence>
<organism evidence="3 4">
    <name type="scientific">Oedothorax gibbosus</name>
    <dbReference type="NCBI Taxonomy" id="931172"/>
    <lineage>
        <taxon>Eukaryota</taxon>
        <taxon>Metazoa</taxon>
        <taxon>Ecdysozoa</taxon>
        <taxon>Arthropoda</taxon>
        <taxon>Chelicerata</taxon>
        <taxon>Arachnida</taxon>
        <taxon>Araneae</taxon>
        <taxon>Araneomorphae</taxon>
        <taxon>Entelegynae</taxon>
        <taxon>Araneoidea</taxon>
        <taxon>Linyphiidae</taxon>
        <taxon>Erigoninae</taxon>
        <taxon>Oedothorax</taxon>
    </lineage>
</organism>
<gene>
    <name evidence="3" type="ORF">JTE90_021795</name>
</gene>
<feature type="domain" description="ABC1 atypical kinase-like" evidence="2">
    <location>
        <begin position="31"/>
        <end position="149"/>
    </location>
</feature>
<dbReference type="EMBL" id="JAFNEN010002823">
    <property type="protein sequence ID" value="KAG8172324.1"/>
    <property type="molecule type" value="Genomic_DNA"/>
</dbReference>
<dbReference type="InterPro" id="IPR004147">
    <property type="entry name" value="ABC1_dom"/>
</dbReference>
<comment type="similarity">
    <text evidence="1">Belongs to the protein kinase superfamily. ADCK protein kinase family.</text>
</comment>
<evidence type="ECO:0000256" key="1">
    <source>
        <dbReference type="ARBA" id="ARBA00009670"/>
    </source>
</evidence>
<feature type="non-terminal residue" evidence="3">
    <location>
        <position position="149"/>
    </location>
</feature>
<evidence type="ECO:0000259" key="2">
    <source>
        <dbReference type="Pfam" id="PF03109"/>
    </source>
</evidence>
<dbReference type="PANTHER" id="PTHR43851:SF3">
    <property type="entry name" value="COENZYME Q8"/>
    <property type="match status" value="1"/>
</dbReference>